<dbReference type="Proteomes" id="UP000036503">
    <property type="component" value="Unassembled WGS sequence"/>
</dbReference>
<evidence type="ECO:0000313" key="3">
    <source>
        <dbReference type="Proteomes" id="UP000036503"/>
    </source>
</evidence>
<proteinExistence type="predicted"/>
<dbReference type="InterPro" id="IPR049503">
    <property type="entry name" value="AbiJ_NTD4"/>
</dbReference>
<dbReference type="AlphaFoldDB" id="A0A0J6WVY2"/>
<dbReference type="InParanoid" id="A0A0J6WVY2"/>
<dbReference type="PATRIC" id="fig|1122219.3.peg.1365"/>
<gene>
    <name evidence="2" type="ORF">AB840_08330</name>
</gene>
<evidence type="ECO:0000259" key="1">
    <source>
        <dbReference type="Pfam" id="PF18863"/>
    </source>
</evidence>
<accession>A0A0J6WVY2</accession>
<reference evidence="2 3" key="1">
    <citation type="submission" date="2015-06" db="EMBL/GenBank/DDBJ databases">
        <title>Draft genome sequence of beer spoilage bacterium Megasphaera cerevisiae type strain 20462.</title>
        <authorList>
            <person name="Kutumbaka K."/>
            <person name="Pasmowitz J."/>
            <person name="Mategko J."/>
            <person name="Reyes D."/>
            <person name="Friedrich A."/>
            <person name="Han S."/>
            <person name="Martens-Habbena W."/>
            <person name="Neal-McKinney J."/>
            <person name="Janagama H.K."/>
            <person name="Nadala C."/>
            <person name="Samadpour M."/>
        </authorList>
    </citation>
    <scope>NUCLEOTIDE SEQUENCE [LARGE SCALE GENOMIC DNA]</scope>
    <source>
        <strain evidence="2 3">DSM 20462</strain>
    </source>
</reference>
<organism evidence="2 3">
    <name type="scientific">Megasphaera cerevisiae DSM 20462</name>
    <dbReference type="NCBI Taxonomy" id="1122219"/>
    <lineage>
        <taxon>Bacteria</taxon>
        <taxon>Bacillati</taxon>
        <taxon>Bacillota</taxon>
        <taxon>Negativicutes</taxon>
        <taxon>Veillonellales</taxon>
        <taxon>Veillonellaceae</taxon>
        <taxon>Megasphaera</taxon>
    </lineage>
</organism>
<name>A0A0J6WVY2_9FIRM</name>
<feature type="domain" description="HEPN AbiJ-N-terminal" evidence="1">
    <location>
        <begin position="1"/>
        <end position="158"/>
    </location>
</feature>
<comment type="caution">
    <text evidence="2">The sequence shown here is derived from an EMBL/GenBank/DDBJ whole genome shotgun (WGS) entry which is preliminary data.</text>
</comment>
<dbReference type="RefSeq" id="WP_048514378.1">
    <property type="nucleotide sequence ID" value="NZ_FUXD01000025.1"/>
</dbReference>
<dbReference type="Pfam" id="PF18863">
    <property type="entry name" value="AbiJ_NTD4"/>
    <property type="match status" value="1"/>
</dbReference>
<dbReference type="OrthoDB" id="5106738at2"/>
<keyword evidence="3" id="KW-1185">Reference proteome</keyword>
<protein>
    <recommendedName>
        <fullName evidence="1">HEPN AbiJ-N-terminal domain-containing protein</fullName>
    </recommendedName>
</protein>
<dbReference type="EMBL" id="LEKT01000024">
    <property type="protein sequence ID" value="KMO86368.1"/>
    <property type="molecule type" value="Genomic_DNA"/>
</dbReference>
<sequence>MIFSQRYKDLIEVGNGESKDHICGEIEFEVKQKIAKILENFREPQKYHPSRYDSWEETTDALEIAAKKLNEIIGAPVANLAATDFSPIVDVSVAIGSMFTPYLFDLIELQYDALSENEKEPFRQEVNETFRANEVPWIITDGVMIKIDAKQFELDLKRKTLEQLHELRDSAPVFQSAYDELIKAVEFLEKEDYAEAITNAGKSYESIMKIICGADKGNAGELTKQIVSDEHLDLPDSISGEGFRQNVLMTLPYIRNNIGAHGSGMNTANIQKSLANLAVNMAATLDAYLVDEYSTED</sequence>
<dbReference type="STRING" id="39029.BSR42_08790"/>
<evidence type="ECO:0000313" key="2">
    <source>
        <dbReference type="EMBL" id="KMO86368.1"/>
    </source>
</evidence>